<evidence type="ECO:0000313" key="1">
    <source>
        <dbReference type="EMBL" id="RMR23442.1"/>
    </source>
</evidence>
<name>A0A3M4T8N3_PSEA0</name>
<organism evidence="1 2">
    <name type="scientific">Pseudomonas amygdali pv. ulmi</name>
    <dbReference type="NCBI Taxonomy" id="251720"/>
    <lineage>
        <taxon>Bacteria</taxon>
        <taxon>Pseudomonadati</taxon>
        <taxon>Pseudomonadota</taxon>
        <taxon>Gammaproteobacteria</taxon>
        <taxon>Pseudomonadales</taxon>
        <taxon>Pseudomonadaceae</taxon>
        <taxon>Pseudomonas</taxon>
        <taxon>Pseudomonas amygdali</taxon>
    </lineage>
</organism>
<proteinExistence type="predicted"/>
<gene>
    <name evidence="1" type="ORF">ALP90_200188</name>
</gene>
<dbReference type="AlphaFoldDB" id="A0A3M4T8N3"/>
<comment type="caution">
    <text evidence="1">The sequence shown here is derived from an EMBL/GenBank/DDBJ whole genome shotgun (WGS) entry which is preliminary data.</text>
</comment>
<reference evidence="1 2" key="1">
    <citation type="submission" date="2018-08" db="EMBL/GenBank/DDBJ databases">
        <title>Recombination of ecologically and evolutionarily significant loci maintains genetic cohesion in the Pseudomonas syringae species complex.</title>
        <authorList>
            <person name="Dillon M."/>
            <person name="Thakur S."/>
            <person name="Almeida R.N.D."/>
            <person name="Weir B.S."/>
            <person name="Guttman D.S."/>
        </authorList>
    </citation>
    <scope>NUCLEOTIDE SEQUENCE [LARGE SCALE GENOMIC DNA]</scope>
    <source>
        <strain evidence="1 2">ICMP 5931</strain>
    </source>
</reference>
<accession>A0A3M4T8N3</accession>
<evidence type="ECO:0000313" key="2">
    <source>
        <dbReference type="Proteomes" id="UP000271097"/>
    </source>
</evidence>
<sequence>MQRADFCIADQNRCVLDSADAAPYSFNNTVFKCRGRTALHHECYCSVIGDCGVLNKEPSVTTRYSTLLNQRVCG</sequence>
<dbReference type="Proteomes" id="UP000271097">
    <property type="component" value="Unassembled WGS sequence"/>
</dbReference>
<dbReference type="EMBL" id="RBRS01000069">
    <property type="protein sequence ID" value="RMR23442.1"/>
    <property type="molecule type" value="Genomic_DNA"/>
</dbReference>
<protein>
    <submittedName>
        <fullName evidence="1">Uncharacterized protein</fullName>
    </submittedName>
</protein>